<gene>
    <name evidence="10" type="ORF">CCMP2556_LOCUS5843</name>
</gene>
<accession>A0ABP0IDB3</accession>
<comment type="subcellular location">
    <subcellularLocation>
        <location evidence="1 5">Membrane</location>
        <topology evidence="1 5">Multi-pass membrane protein</topology>
    </subcellularLocation>
</comment>
<dbReference type="PANTHER" id="PTHR12428:SF14">
    <property type="entry name" value="ALBINO3-LIKE PROTEIN 1, CHLOROPLASTIC"/>
    <property type="match status" value="1"/>
</dbReference>
<evidence type="ECO:0000256" key="3">
    <source>
        <dbReference type="ARBA" id="ARBA00022989"/>
    </source>
</evidence>
<dbReference type="NCBIfam" id="TIGR03592">
    <property type="entry name" value="yidC_oxa1_cterm"/>
    <property type="match status" value="1"/>
</dbReference>
<feature type="transmembrane region" description="Helical" evidence="7">
    <location>
        <begin position="265"/>
        <end position="284"/>
    </location>
</feature>
<organism evidence="10 11">
    <name type="scientific">Durusdinium trenchii</name>
    <dbReference type="NCBI Taxonomy" id="1381693"/>
    <lineage>
        <taxon>Eukaryota</taxon>
        <taxon>Sar</taxon>
        <taxon>Alveolata</taxon>
        <taxon>Dinophyceae</taxon>
        <taxon>Suessiales</taxon>
        <taxon>Symbiodiniaceae</taxon>
        <taxon>Durusdinium</taxon>
    </lineage>
</organism>
<keyword evidence="4 7" id="KW-0472">Membrane</keyword>
<evidence type="ECO:0000256" key="7">
    <source>
        <dbReference type="SAM" id="Phobius"/>
    </source>
</evidence>
<comment type="caution">
    <text evidence="10">The sequence shown here is derived from an EMBL/GenBank/DDBJ whole genome shotgun (WGS) entry which is preliminary data.</text>
</comment>
<feature type="transmembrane region" description="Helical" evidence="7">
    <location>
        <begin position="84"/>
        <end position="105"/>
    </location>
</feature>
<feature type="signal peptide" evidence="8">
    <location>
        <begin position="1"/>
        <end position="21"/>
    </location>
</feature>
<keyword evidence="8" id="KW-0732">Signal</keyword>
<dbReference type="Proteomes" id="UP001642484">
    <property type="component" value="Unassembled WGS sequence"/>
</dbReference>
<dbReference type="CDD" id="cd20070">
    <property type="entry name" value="5TM_YidC_Alb3"/>
    <property type="match status" value="1"/>
</dbReference>
<proteinExistence type="inferred from homology"/>
<evidence type="ECO:0000313" key="10">
    <source>
        <dbReference type="EMBL" id="CAK8999891.1"/>
    </source>
</evidence>
<feature type="transmembrane region" description="Helical" evidence="7">
    <location>
        <begin position="223"/>
        <end position="245"/>
    </location>
</feature>
<evidence type="ECO:0000313" key="11">
    <source>
        <dbReference type="Proteomes" id="UP001642484"/>
    </source>
</evidence>
<keyword evidence="3 7" id="KW-1133">Transmembrane helix</keyword>
<evidence type="ECO:0000256" key="4">
    <source>
        <dbReference type="ARBA" id="ARBA00023136"/>
    </source>
</evidence>
<evidence type="ECO:0000256" key="2">
    <source>
        <dbReference type="ARBA" id="ARBA00022692"/>
    </source>
</evidence>
<feature type="transmembrane region" description="Helical" evidence="7">
    <location>
        <begin position="157"/>
        <end position="178"/>
    </location>
</feature>
<evidence type="ECO:0000259" key="9">
    <source>
        <dbReference type="Pfam" id="PF02096"/>
    </source>
</evidence>
<feature type="region of interest" description="Disordered" evidence="6">
    <location>
        <begin position="336"/>
        <end position="377"/>
    </location>
</feature>
<evidence type="ECO:0000256" key="5">
    <source>
        <dbReference type="RuleBase" id="RU003945"/>
    </source>
</evidence>
<evidence type="ECO:0000256" key="6">
    <source>
        <dbReference type="SAM" id="MobiDB-lite"/>
    </source>
</evidence>
<feature type="chain" id="PRO_5046572896" description="Membrane insertase YidC/Oxa/ALB C-terminal domain-containing protein" evidence="8">
    <location>
        <begin position="22"/>
        <end position="377"/>
    </location>
</feature>
<sequence>MAHRVRKTWLLALVAAALCHSALVPLFVPPARGHVNFESPTKTSSILPAVPAMAMLTPLAAWADSDGDWFEPFVSLNAQIIEGIDGVIGSAGFAIVLYTILIKVVTAPLQQPALRTSALMQLLSPQTDEIERKYPLDEEGRGRTLRELYGKVGLNPFAAFLPILVQLPIFVALFRAIGKLASQDDHFKESFLWIPSLAGPVESGRPSLDWLLKTRYSDHFEPLVGWQDAGFYLILPLLVFLLQFFSNRMSAASKETVSATALAPLFIAISTLVSPQGVGIYWFTNTLLTTVQLKFTQNQVAEEFPEYKKIKDAVDAEQDGMRYTRSSPFKKNELVAKSVEDLEDPPQKKAAKPKSRNARRKKTKARNRQRAGQGEAV</sequence>
<evidence type="ECO:0000256" key="8">
    <source>
        <dbReference type="SAM" id="SignalP"/>
    </source>
</evidence>
<evidence type="ECO:0000256" key="1">
    <source>
        <dbReference type="ARBA" id="ARBA00004141"/>
    </source>
</evidence>
<dbReference type="PANTHER" id="PTHR12428">
    <property type="entry name" value="OXA1"/>
    <property type="match status" value="1"/>
</dbReference>
<keyword evidence="11" id="KW-1185">Reference proteome</keyword>
<keyword evidence="2 5" id="KW-0812">Transmembrane</keyword>
<feature type="domain" description="Membrane insertase YidC/Oxa/ALB C-terminal" evidence="9">
    <location>
        <begin position="92"/>
        <end position="297"/>
    </location>
</feature>
<reference evidence="10 11" key="1">
    <citation type="submission" date="2024-02" db="EMBL/GenBank/DDBJ databases">
        <authorList>
            <person name="Chen Y."/>
            <person name="Shah S."/>
            <person name="Dougan E. K."/>
            <person name="Thang M."/>
            <person name="Chan C."/>
        </authorList>
    </citation>
    <scope>NUCLEOTIDE SEQUENCE [LARGE SCALE GENOMIC DNA]</scope>
</reference>
<comment type="similarity">
    <text evidence="5">Belongs to the OXA1/ALB3/YidC family.</text>
</comment>
<dbReference type="InterPro" id="IPR001708">
    <property type="entry name" value="YidC/ALB3/OXA1/COX18"/>
</dbReference>
<dbReference type="InterPro" id="IPR047196">
    <property type="entry name" value="YidC_ALB_C"/>
</dbReference>
<dbReference type="Pfam" id="PF02096">
    <property type="entry name" value="60KD_IMP"/>
    <property type="match status" value="1"/>
</dbReference>
<feature type="compositionally biased region" description="Basic residues" evidence="6">
    <location>
        <begin position="349"/>
        <end position="369"/>
    </location>
</feature>
<dbReference type="EMBL" id="CAXAMN010002492">
    <property type="protein sequence ID" value="CAK8999891.1"/>
    <property type="molecule type" value="Genomic_DNA"/>
</dbReference>
<protein>
    <recommendedName>
        <fullName evidence="9">Membrane insertase YidC/Oxa/ALB C-terminal domain-containing protein</fullName>
    </recommendedName>
</protein>
<name>A0ABP0IDB3_9DINO</name>
<dbReference type="InterPro" id="IPR028055">
    <property type="entry name" value="YidC/Oxa/ALB_C"/>
</dbReference>